<dbReference type="Pfam" id="PF10442">
    <property type="entry name" value="FIST_C"/>
    <property type="match status" value="1"/>
</dbReference>
<dbReference type="NCBIfam" id="TIGR00254">
    <property type="entry name" value="GGDEF"/>
    <property type="match status" value="1"/>
</dbReference>
<dbReference type="CDD" id="cd01949">
    <property type="entry name" value="GGDEF"/>
    <property type="match status" value="1"/>
</dbReference>
<dbReference type="InterPro" id="IPR000014">
    <property type="entry name" value="PAS"/>
</dbReference>
<dbReference type="CDD" id="cd00130">
    <property type="entry name" value="PAS"/>
    <property type="match status" value="1"/>
</dbReference>
<dbReference type="Pfam" id="PF00990">
    <property type="entry name" value="GGDEF"/>
    <property type="match status" value="1"/>
</dbReference>
<dbReference type="SUPFAM" id="SSF55073">
    <property type="entry name" value="Nucleotide cyclase"/>
    <property type="match status" value="1"/>
</dbReference>
<dbReference type="InterPro" id="IPR052155">
    <property type="entry name" value="Biofilm_reg_signaling"/>
</dbReference>
<dbReference type="NCBIfam" id="TIGR00229">
    <property type="entry name" value="sensory_box"/>
    <property type="match status" value="1"/>
</dbReference>
<dbReference type="SUPFAM" id="SSF141868">
    <property type="entry name" value="EAL domain-like"/>
    <property type="match status" value="1"/>
</dbReference>
<gene>
    <name evidence="3" type="ORF">MNB_SV-3-659</name>
</gene>
<dbReference type="InterPro" id="IPR035965">
    <property type="entry name" value="PAS-like_dom_sf"/>
</dbReference>
<dbReference type="PROSITE" id="PS50883">
    <property type="entry name" value="EAL"/>
    <property type="match status" value="1"/>
</dbReference>
<dbReference type="PANTHER" id="PTHR44757">
    <property type="entry name" value="DIGUANYLATE CYCLASE DGCP"/>
    <property type="match status" value="1"/>
</dbReference>
<reference evidence="3" key="1">
    <citation type="submission" date="2016-10" db="EMBL/GenBank/DDBJ databases">
        <authorList>
            <person name="de Groot N.N."/>
        </authorList>
    </citation>
    <scope>NUCLEOTIDE SEQUENCE</scope>
</reference>
<dbReference type="Gene3D" id="3.30.70.270">
    <property type="match status" value="1"/>
</dbReference>
<dbReference type="InterPro" id="IPR043128">
    <property type="entry name" value="Rev_trsase/Diguanyl_cyclase"/>
</dbReference>
<evidence type="ECO:0000259" key="1">
    <source>
        <dbReference type="PROSITE" id="PS50883"/>
    </source>
</evidence>
<evidence type="ECO:0000313" key="3">
    <source>
        <dbReference type="EMBL" id="SFV66361.1"/>
    </source>
</evidence>
<dbReference type="Gene3D" id="3.30.450.20">
    <property type="entry name" value="PAS domain"/>
    <property type="match status" value="1"/>
</dbReference>
<dbReference type="PANTHER" id="PTHR44757:SF2">
    <property type="entry name" value="BIOFILM ARCHITECTURE MAINTENANCE PROTEIN MBAA"/>
    <property type="match status" value="1"/>
</dbReference>
<sequence>MIIVRSLNMYYEDVVSLELFVNTHNILNSDRLLIQVFAGVNDKAYIQSLVKDIMHILPDAVVIGATTDGEIMNGEVSTYKTVLSFTVFDSTSITVASIEHQKDGYFSGKYLAQTLIEEDTKLLIAFSDGLHSNGEAFLDGISEVNEKIMVAGGLAGDNATFATTYVFTKDFISDNGAVCVALHSKSLEVRNDYSFNWRRIGKPLTLTHVEANRVYTIDNKTAVETYIHYLGEAMAKGLPAICIEFPLIMEEDGIDVARAVLSKHDDGSLTFSGNLKEGDQVQFGYGNSVDILKHSKEAWYDIQSYVPEAIFVYSCMARRHFMPEDIDKETLPLQKLAPTVGFYTYGEFFSVKKRKLLNQTMTMVSLREKDKAESKAVKIDYEFQSMGTSVDALIHLINTTTDEVMQEKTLRKEKDAFELLFNKSPDGILLIDGDYIFQANQQISDIFGYENKDDFMGMNIRQVFPRLQPNGVSSLQEIYMMRDKVLFGDSEIRREWLLKKVDKTLFWAEIILTKIVLNERNMLYLICRDISDKKEMELELSCQNNTLYYQAHHDMLTGLPNRTLFIKELQEVLASKRKEEQFLALLFIDLDRFKKINDSLGHAIGDKVLSTIGKRLKNILQNKSITARLGGDEFLVMLNPVKDKDEILHAVQKVLKVIEEPIFIDYHTLYVSASIGISYTERDGFDADNLIKFADTAMYQAKESNHTYYQFYQTEMTDKVYKQLMMEKDLRESIKNGDFTVYYQPKINMNSGEIIGLEALVRWKHPFKGLLSPDVFILLLEKTGLIVDVDFFVMQEAMKQVSQWYQQGLNPGILAVNISMQEIESSPLEEKIEQNLKKYNFDVKWLELEITETEVMKNVQRVISILEKLSSWGISIAIDDFGTGYSSLAQLKSLPIRTLKIDKSFIFDIPNDEDAVAIVKTILALSRMLNLEVVAEGIENEAQRDFLQKGGCEVGQGYYYSKPLSSVEIEQLLMKNTRNKQSKGNR</sequence>
<feature type="domain" description="EAL" evidence="1">
    <location>
        <begin position="723"/>
        <end position="977"/>
    </location>
</feature>
<dbReference type="SMART" id="SM00897">
    <property type="entry name" value="FIST"/>
    <property type="match status" value="1"/>
</dbReference>
<dbReference type="InterPro" id="IPR013702">
    <property type="entry name" value="FIST_domain_N"/>
</dbReference>
<accession>A0A1W1CL23</accession>
<evidence type="ECO:0000259" key="2">
    <source>
        <dbReference type="PROSITE" id="PS50887"/>
    </source>
</evidence>
<dbReference type="FunFam" id="3.20.20.450:FF:000001">
    <property type="entry name" value="Cyclic di-GMP phosphodiesterase yahA"/>
    <property type="match status" value="1"/>
</dbReference>
<dbReference type="CDD" id="cd01948">
    <property type="entry name" value="EAL"/>
    <property type="match status" value="1"/>
</dbReference>
<dbReference type="InterPro" id="IPR029787">
    <property type="entry name" value="Nucleotide_cyclase"/>
</dbReference>
<dbReference type="Pfam" id="PF08495">
    <property type="entry name" value="FIST"/>
    <property type="match status" value="1"/>
</dbReference>
<dbReference type="SMART" id="SM00052">
    <property type="entry name" value="EAL"/>
    <property type="match status" value="1"/>
</dbReference>
<name>A0A1W1CL23_9ZZZZ</name>
<organism evidence="3">
    <name type="scientific">hydrothermal vent metagenome</name>
    <dbReference type="NCBI Taxonomy" id="652676"/>
    <lineage>
        <taxon>unclassified sequences</taxon>
        <taxon>metagenomes</taxon>
        <taxon>ecological metagenomes</taxon>
    </lineage>
</organism>
<dbReference type="InterPro" id="IPR019494">
    <property type="entry name" value="FIST_C"/>
</dbReference>
<protein>
    <submittedName>
        <fullName evidence="3">Diguanylate cyclase/phosphodiesterase (GGDEF &amp; EAL domains) with PAS/PAC sensor(S)</fullName>
    </submittedName>
</protein>
<feature type="domain" description="GGDEF" evidence="2">
    <location>
        <begin position="581"/>
        <end position="714"/>
    </location>
</feature>
<dbReference type="EMBL" id="FPHI01000029">
    <property type="protein sequence ID" value="SFV66361.1"/>
    <property type="molecule type" value="Genomic_DNA"/>
</dbReference>
<dbReference type="SUPFAM" id="SSF55785">
    <property type="entry name" value="PYP-like sensor domain (PAS domain)"/>
    <property type="match status" value="1"/>
</dbReference>
<proteinExistence type="predicted"/>
<dbReference type="SMART" id="SM01204">
    <property type="entry name" value="FIST_C"/>
    <property type="match status" value="1"/>
</dbReference>
<dbReference type="Pfam" id="PF00563">
    <property type="entry name" value="EAL"/>
    <property type="match status" value="1"/>
</dbReference>
<dbReference type="Gene3D" id="3.20.20.450">
    <property type="entry name" value="EAL domain"/>
    <property type="match status" value="1"/>
</dbReference>
<dbReference type="InterPro" id="IPR035919">
    <property type="entry name" value="EAL_sf"/>
</dbReference>
<dbReference type="InterPro" id="IPR001633">
    <property type="entry name" value="EAL_dom"/>
</dbReference>
<dbReference type="InterPro" id="IPR000160">
    <property type="entry name" value="GGDEF_dom"/>
</dbReference>
<dbReference type="AlphaFoldDB" id="A0A1W1CL23"/>
<dbReference type="PROSITE" id="PS50887">
    <property type="entry name" value="GGDEF"/>
    <property type="match status" value="1"/>
</dbReference>
<dbReference type="Pfam" id="PF13426">
    <property type="entry name" value="PAS_9"/>
    <property type="match status" value="1"/>
</dbReference>
<dbReference type="SMART" id="SM00267">
    <property type="entry name" value="GGDEF"/>
    <property type="match status" value="1"/>
</dbReference>